<protein>
    <recommendedName>
        <fullName evidence="2">Integrase catalytic domain-containing protein</fullName>
    </recommendedName>
</protein>
<feature type="region of interest" description="Disordered" evidence="1">
    <location>
        <begin position="257"/>
        <end position="300"/>
    </location>
</feature>
<dbReference type="PANTHER" id="PTHR47331">
    <property type="entry name" value="PHD-TYPE DOMAIN-CONTAINING PROTEIN"/>
    <property type="match status" value="1"/>
</dbReference>
<organism evidence="3 4">
    <name type="scientific">Necator americanus</name>
    <name type="common">Human hookworm</name>
    <dbReference type="NCBI Taxonomy" id="51031"/>
    <lineage>
        <taxon>Eukaryota</taxon>
        <taxon>Metazoa</taxon>
        <taxon>Ecdysozoa</taxon>
        <taxon>Nematoda</taxon>
        <taxon>Chromadorea</taxon>
        <taxon>Rhabditida</taxon>
        <taxon>Rhabditina</taxon>
        <taxon>Rhabditomorpha</taxon>
        <taxon>Strongyloidea</taxon>
        <taxon>Ancylostomatidae</taxon>
        <taxon>Bunostominae</taxon>
        <taxon>Necator</taxon>
    </lineage>
</organism>
<sequence>MPPLPKDRVIKSRPFQNVGCDFMGPFTSKTLEKMYVCLYTCLTTRAVHLEVVENLSAGAFLNCFVRFVSRRGVPEIVRSDCGTNFKLGEVIITKMFCDLNENGRSLMSYCASQQINWIFNPPGSPWVGGAWERLVGLTKKAFNKSIGRKRLSFADMCTVITRIEAILNTRPLTKLNSSDIAEIPLRPIDFLKGNFNYSLPSTGDKAEPVPPLPKSGTRGHMWSEVWKLWPWPQFSALLLQKTAATHEAAIQEVSTLANRQRRHRHQQATSRHHCTCTKPNSQDTISNPLTQRQPATHATP</sequence>
<dbReference type="InterPro" id="IPR001584">
    <property type="entry name" value="Integrase_cat-core"/>
</dbReference>
<gene>
    <name evidence="3" type="primary">Necator_chrV.g19038</name>
    <name evidence="3" type="ORF">RB195_014247</name>
</gene>
<dbReference type="InterPro" id="IPR036397">
    <property type="entry name" value="RNaseH_sf"/>
</dbReference>
<feature type="compositionally biased region" description="Polar residues" evidence="1">
    <location>
        <begin position="277"/>
        <end position="300"/>
    </location>
</feature>
<dbReference type="InterPro" id="IPR012337">
    <property type="entry name" value="RNaseH-like_sf"/>
</dbReference>
<evidence type="ECO:0000259" key="2">
    <source>
        <dbReference type="PROSITE" id="PS50994"/>
    </source>
</evidence>
<dbReference type="PANTHER" id="PTHR47331:SF2">
    <property type="match status" value="1"/>
</dbReference>
<dbReference type="Gene3D" id="3.30.420.10">
    <property type="entry name" value="Ribonuclease H-like superfamily/Ribonuclease H"/>
    <property type="match status" value="1"/>
</dbReference>
<comment type="caution">
    <text evidence="3">The sequence shown here is derived from an EMBL/GenBank/DDBJ whole genome shotgun (WGS) entry which is preliminary data.</text>
</comment>
<keyword evidence="4" id="KW-1185">Reference proteome</keyword>
<proteinExistence type="predicted"/>
<evidence type="ECO:0000313" key="4">
    <source>
        <dbReference type="Proteomes" id="UP001303046"/>
    </source>
</evidence>
<accession>A0ABR1DZF2</accession>
<evidence type="ECO:0000256" key="1">
    <source>
        <dbReference type="SAM" id="MobiDB-lite"/>
    </source>
</evidence>
<feature type="compositionally biased region" description="Basic residues" evidence="1">
    <location>
        <begin position="259"/>
        <end position="275"/>
    </location>
</feature>
<dbReference type="EMBL" id="JAVFWL010000005">
    <property type="protein sequence ID" value="KAK6755740.1"/>
    <property type="molecule type" value="Genomic_DNA"/>
</dbReference>
<feature type="domain" description="Integrase catalytic" evidence="2">
    <location>
        <begin position="10"/>
        <end position="192"/>
    </location>
</feature>
<dbReference type="PROSITE" id="PS50994">
    <property type="entry name" value="INTEGRASE"/>
    <property type="match status" value="1"/>
</dbReference>
<reference evidence="3 4" key="1">
    <citation type="submission" date="2023-08" db="EMBL/GenBank/DDBJ databases">
        <title>A Necator americanus chromosomal reference genome.</title>
        <authorList>
            <person name="Ilik V."/>
            <person name="Petrzelkova K.J."/>
            <person name="Pardy F."/>
            <person name="Fuh T."/>
            <person name="Niatou-Singa F.S."/>
            <person name="Gouil Q."/>
            <person name="Baker L."/>
            <person name="Ritchie M.E."/>
            <person name="Jex A.R."/>
            <person name="Gazzola D."/>
            <person name="Li H."/>
            <person name="Toshio Fujiwara R."/>
            <person name="Zhan B."/>
            <person name="Aroian R.V."/>
            <person name="Pafco B."/>
            <person name="Schwarz E.M."/>
        </authorList>
    </citation>
    <scope>NUCLEOTIDE SEQUENCE [LARGE SCALE GENOMIC DNA]</scope>
    <source>
        <strain evidence="3 4">Aroian</strain>
        <tissue evidence="3">Whole animal</tissue>
    </source>
</reference>
<dbReference type="SUPFAM" id="SSF53098">
    <property type="entry name" value="Ribonuclease H-like"/>
    <property type="match status" value="1"/>
</dbReference>
<name>A0ABR1DZF2_NECAM</name>
<dbReference type="Proteomes" id="UP001303046">
    <property type="component" value="Unassembled WGS sequence"/>
</dbReference>
<evidence type="ECO:0000313" key="3">
    <source>
        <dbReference type="EMBL" id="KAK6755740.1"/>
    </source>
</evidence>